<gene>
    <name evidence="9" type="primary">LOC115979814</name>
</gene>
<dbReference type="FunCoup" id="A0A7N2L4T1">
    <property type="interactions" value="201"/>
</dbReference>
<dbReference type="Gene3D" id="3.30.420.10">
    <property type="entry name" value="Ribonuclease H-like superfamily/Ribonuclease H"/>
    <property type="match status" value="1"/>
</dbReference>
<dbReference type="SUPFAM" id="SSF53098">
    <property type="entry name" value="Ribonuclease H-like"/>
    <property type="match status" value="1"/>
</dbReference>
<keyword evidence="10" id="KW-1185">Reference proteome</keyword>
<dbReference type="EnsemblPlants" id="QL03p017976:mrna">
    <property type="protein sequence ID" value="QL03p017976:mrna"/>
    <property type="gene ID" value="QL03p017976"/>
</dbReference>
<dbReference type="GO" id="GO:0005737">
    <property type="term" value="C:cytoplasm"/>
    <property type="evidence" value="ECO:0007669"/>
    <property type="project" value="TreeGrafter"/>
</dbReference>
<evidence type="ECO:0000256" key="7">
    <source>
        <dbReference type="ARBA" id="ARBA00025769"/>
    </source>
</evidence>
<dbReference type="InterPro" id="IPR036397">
    <property type="entry name" value="RNaseH_sf"/>
</dbReference>
<dbReference type="AlphaFoldDB" id="A0A7N2L4T1"/>
<sequence length="335" mass="38097">MRTGSMCFSILQVPRCGIPTLATFWRESFHSLSRTDKNSSSFRLLGSNTYGLERSYNRKWTQRPVFTNAEGRNKITQQSKPGNIGHEILDGVVSKSDTFSVNKTEISQFQNIEYCDIRQKIAENKELASLVTVIVFDIETTGFSRENERIIEIALRDLEGGENSTFQTLVNPQRFVPNSHVHGITTRMVNKPDVPRMEDLIPILLQFVRSRQKPGGYVVLAAHNARSFDVPFLRSEFTRCKAEFPSNWLFVDTLTLAREMMKSKGEKSTSISLQALRQSFEIPLTGKAHRAMADVDLLSIILPRLTFVLKWSISDLIMKSFLPSDSPKSKKKSLR</sequence>
<dbReference type="PANTHER" id="PTHR13058">
    <property type="entry name" value="THREE PRIME REPAIR EXONUCLEASE 1, 2"/>
    <property type="match status" value="1"/>
</dbReference>
<keyword evidence="6" id="KW-0460">Magnesium</keyword>
<keyword evidence="4" id="KW-0378">Hydrolase</keyword>
<dbReference type="PANTHER" id="PTHR13058:SF19">
    <property type="entry name" value="LD40940P"/>
    <property type="match status" value="1"/>
</dbReference>
<evidence type="ECO:0000256" key="3">
    <source>
        <dbReference type="ARBA" id="ARBA00022723"/>
    </source>
</evidence>
<dbReference type="GO" id="GO:0008296">
    <property type="term" value="F:3'-5'-DNA exonuclease activity"/>
    <property type="evidence" value="ECO:0007669"/>
    <property type="project" value="TreeGrafter"/>
</dbReference>
<dbReference type="EMBL" id="LRBV02000003">
    <property type="status" value="NOT_ANNOTATED_CDS"/>
    <property type="molecule type" value="Genomic_DNA"/>
</dbReference>
<proteinExistence type="inferred from homology"/>
<evidence type="ECO:0000313" key="10">
    <source>
        <dbReference type="Proteomes" id="UP000594261"/>
    </source>
</evidence>
<dbReference type="SMART" id="SM00479">
    <property type="entry name" value="EXOIII"/>
    <property type="match status" value="1"/>
</dbReference>
<dbReference type="CDD" id="cd06127">
    <property type="entry name" value="DEDDh"/>
    <property type="match status" value="1"/>
</dbReference>
<comment type="cofactor">
    <cofactor evidence="1">
        <name>Mg(2+)</name>
        <dbReference type="ChEBI" id="CHEBI:18420"/>
    </cofactor>
</comment>
<dbReference type="RefSeq" id="XP_030957729.1">
    <property type="nucleotide sequence ID" value="XM_031101869.1"/>
</dbReference>
<dbReference type="InterPro" id="IPR012337">
    <property type="entry name" value="RNaseH-like_sf"/>
</dbReference>
<dbReference type="InterPro" id="IPR013520">
    <property type="entry name" value="Ribonucl_H"/>
</dbReference>
<evidence type="ECO:0000256" key="1">
    <source>
        <dbReference type="ARBA" id="ARBA00001946"/>
    </source>
</evidence>
<evidence type="ECO:0000256" key="2">
    <source>
        <dbReference type="ARBA" id="ARBA00022722"/>
    </source>
</evidence>
<evidence type="ECO:0000256" key="5">
    <source>
        <dbReference type="ARBA" id="ARBA00022839"/>
    </source>
</evidence>
<name>A0A7N2L4T1_QUELO</name>
<dbReference type="GO" id="GO:0006308">
    <property type="term" value="P:DNA catabolic process"/>
    <property type="evidence" value="ECO:0007669"/>
    <property type="project" value="TreeGrafter"/>
</dbReference>
<dbReference type="KEGG" id="qlo:115979814"/>
<dbReference type="OrthoDB" id="10250935at2759"/>
<dbReference type="FunFam" id="3.30.420.10:FF:000081">
    <property type="entry name" value="Exonuclease DPD1 chloroplastic/mitochondrial"/>
    <property type="match status" value="1"/>
</dbReference>
<dbReference type="Proteomes" id="UP000594261">
    <property type="component" value="Chromosome 3"/>
</dbReference>
<dbReference type="GO" id="GO:0046872">
    <property type="term" value="F:metal ion binding"/>
    <property type="evidence" value="ECO:0007669"/>
    <property type="project" value="UniProtKB-KW"/>
</dbReference>
<organism evidence="9 10">
    <name type="scientific">Quercus lobata</name>
    <name type="common">Valley oak</name>
    <dbReference type="NCBI Taxonomy" id="97700"/>
    <lineage>
        <taxon>Eukaryota</taxon>
        <taxon>Viridiplantae</taxon>
        <taxon>Streptophyta</taxon>
        <taxon>Embryophyta</taxon>
        <taxon>Tracheophyta</taxon>
        <taxon>Spermatophyta</taxon>
        <taxon>Magnoliopsida</taxon>
        <taxon>eudicotyledons</taxon>
        <taxon>Gunneridae</taxon>
        <taxon>Pentapetalae</taxon>
        <taxon>rosids</taxon>
        <taxon>fabids</taxon>
        <taxon>Fagales</taxon>
        <taxon>Fagaceae</taxon>
        <taxon>Quercus</taxon>
    </lineage>
</organism>
<evidence type="ECO:0000313" key="9">
    <source>
        <dbReference type="EnsemblPlants" id="QL03p017976:mrna"/>
    </source>
</evidence>
<evidence type="ECO:0000256" key="6">
    <source>
        <dbReference type="ARBA" id="ARBA00022842"/>
    </source>
</evidence>
<dbReference type="GO" id="GO:0003676">
    <property type="term" value="F:nucleic acid binding"/>
    <property type="evidence" value="ECO:0007669"/>
    <property type="project" value="InterPro"/>
</dbReference>
<keyword evidence="3" id="KW-0479">Metal-binding</keyword>
<protein>
    <recommendedName>
        <fullName evidence="8">Exonuclease domain-containing protein</fullName>
    </recommendedName>
</protein>
<reference evidence="9" key="2">
    <citation type="submission" date="2021-01" db="UniProtKB">
        <authorList>
            <consortium name="EnsemblPlants"/>
        </authorList>
    </citation>
    <scope>IDENTIFICATION</scope>
</reference>
<keyword evidence="2" id="KW-0540">Nuclease</keyword>
<dbReference type="Pfam" id="PF00929">
    <property type="entry name" value="RNase_T"/>
    <property type="match status" value="1"/>
</dbReference>
<keyword evidence="5" id="KW-0269">Exonuclease</keyword>
<dbReference type="InterPro" id="IPR040393">
    <property type="entry name" value="TREX1/2"/>
</dbReference>
<reference evidence="9 10" key="1">
    <citation type="journal article" date="2016" name="G3 (Bethesda)">
        <title>First Draft Assembly and Annotation of the Genome of a California Endemic Oak Quercus lobata Nee (Fagaceae).</title>
        <authorList>
            <person name="Sork V.L."/>
            <person name="Fitz-Gibbon S.T."/>
            <person name="Puiu D."/>
            <person name="Crepeau M."/>
            <person name="Gugger P.F."/>
            <person name="Sherman R."/>
            <person name="Stevens K."/>
            <person name="Langley C.H."/>
            <person name="Pellegrini M."/>
            <person name="Salzberg S.L."/>
        </authorList>
    </citation>
    <scope>NUCLEOTIDE SEQUENCE [LARGE SCALE GENOMIC DNA]</scope>
    <source>
        <strain evidence="9 10">cv. SW786</strain>
    </source>
</reference>
<dbReference type="InParanoid" id="A0A7N2L4T1"/>
<evidence type="ECO:0000256" key="4">
    <source>
        <dbReference type="ARBA" id="ARBA00022801"/>
    </source>
</evidence>
<evidence type="ECO:0000259" key="8">
    <source>
        <dbReference type="SMART" id="SM00479"/>
    </source>
</evidence>
<feature type="domain" description="Exonuclease" evidence="8">
    <location>
        <begin position="132"/>
        <end position="311"/>
    </location>
</feature>
<accession>A0A7N2L4T1</accession>
<comment type="similarity">
    <text evidence="7">Belongs to the exonuclease superfamily. TREX family.</text>
</comment>
<dbReference type="Gramene" id="QL03p017976:mrna">
    <property type="protein sequence ID" value="QL03p017976:mrna"/>
    <property type="gene ID" value="QL03p017976"/>
</dbReference>
<dbReference type="OMA" id="HGITTQM"/>
<dbReference type="GeneID" id="115979814"/>